<comment type="similarity">
    <text evidence="2">Belongs to the plant acyltransferase family.</text>
</comment>
<dbReference type="OMA" id="CISHKMA"/>
<evidence type="ECO:0000256" key="4">
    <source>
        <dbReference type="ARBA" id="ARBA00023315"/>
    </source>
</evidence>
<keyword evidence="4" id="KW-0012">Acyltransferase</keyword>
<evidence type="ECO:0000313" key="5">
    <source>
        <dbReference type="EMBL" id="OAY34398.1"/>
    </source>
</evidence>
<dbReference type="InterPro" id="IPR023213">
    <property type="entry name" value="CAT-like_dom_sf"/>
</dbReference>
<comment type="pathway">
    <text evidence="1">Alkaloid biosynthesis.</text>
</comment>
<evidence type="ECO:0000256" key="1">
    <source>
        <dbReference type="ARBA" id="ARBA00004913"/>
    </source>
</evidence>
<dbReference type="AlphaFoldDB" id="A0A2C9UTU2"/>
<proteinExistence type="inferred from homology"/>
<comment type="caution">
    <text evidence="5">The sequence shown here is derived from an EMBL/GenBank/DDBJ whole genome shotgun (WGS) entry which is preliminary data.</text>
</comment>
<name>A0A2C9UTU2_MANES</name>
<dbReference type="OrthoDB" id="1932220at2759"/>
<protein>
    <recommendedName>
        <fullName evidence="7">BAHD acyltransferase</fullName>
    </recommendedName>
</protein>
<reference evidence="6" key="1">
    <citation type="journal article" date="2016" name="Nat. Biotechnol.">
        <title>Sequencing wild and cultivated cassava and related species reveals extensive interspecific hybridization and genetic diversity.</title>
        <authorList>
            <person name="Bredeson J.V."/>
            <person name="Lyons J.B."/>
            <person name="Prochnik S.E."/>
            <person name="Wu G.A."/>
            <person name="Ha C.M."/>
            <person name="Edsinger-Gonzales E."/>
            <person name="Grimwood J."/>
            <person name="Schmutz J."/>
            <person name="Rabbi I.Y."/>
            <person name="Egesi C."/>
            <person name="Nauluvula P."/>
            <person name="Lebot V."/>
            <person name="Ndunguru J."/>
            <person name="Mkamilo G."/>
            <person name="Bart R.S."/>
            <person name="Setter T.L."/>
            <person name="Gleadow R.M."/>
            <person name="Kulakow P."/>
            <person name="Ferguson M.E."/>
            <person name="Rounsley S."/>
            <person name="Rokhsar D.S."/>
        </authorList>
    </citation>
    <scope>NUCLEOTIDE SEQUENCE [LARGE SCALE GENOMIC DNA]</scope>
    <source>
        <strain evidence="6">cv. AM560-2</strain>
    </source>
</reference>
<evidence type="ECO:0000256" key="2">
    <source>
        <dbReference type="ARBA" id="ARBA00009861"/>
    </source>
</evidence>
<dbReference type="Gramene" id="Manes.12G016900.1.v8.1">
    <property type="protein sequence ID" value="Manes.12G016900.1.v8.1.CDS.1"/>
    <property type="gene ID" value="Manes.12G016900.v8.1"/>
</dbReference>
<dbReference type="STRING" id="3983.A0A2C9UTU2"/>
<dbReference type="PANTHER" id="PTHR31623:SF88">
    <property type="entry name" value="ACYLSUGAR ACYLTRANSFERASE 3-LIKE"/>
    <property type="match status" value="1"/>
</dbReference>
<evidence type="ECO:0000313" key="6">
    <source>
        <dbReference type="Proteomes" id="UP000091857"/>
    </source>
</evidence>
<evidence type="ECO:0008006" key="7">
    <source>
        <dbReference type="Google" id="ProtNLM"/>
    </source>
</evidence>
<dbReference type="GO" id="GO:0016746">
    <property type="term" value="F:acyltransferase activity"/>
    <property type="evidence" value="ECO:0007669"/>
    <property type="project" value="UniProtKB-KW"/>
</dbReference>
<keyword evidence="6" id="KW-1185">Reference proteome</keyword>
<dbReference type="EMBL" id="CM004398">
    <property type="protein sequence ID" value="OAY34398.1"/>
    <property type="molecule type" value="Genomic_DNA"/>
</dbReference>
<dbReference type="PANTHER" id="PTHR31623">
    <property type="entry name" value="F21J9.9"/>
    <property type="match status" value="1"/>
</dbReference>
<dbReference type="Proteomes" id="UP000091857">
    <property type="component" value="Chromosome 12"/>
</dbReference>
<dbReference type="Gene3D" id="3.30.559.10">
    <property type="entry name" value="Chloramphenicol acetyltransferase-like domain"/>
    <property type="match status" value="2"/>
</dbReference>
<evidence type="ECO:0000256" key="3">
    <source>
        <dbReference type="ARBA" id="ARBA00022679"/>
    </source>
</evidence>
<dbReference type="Pfam" id="PF02458">
    <property type="entry name" value="Transferase"/>
    <property type="match status" value="1"/>
</dbReference>
<accession>A0A2C9UTU2</accession>
<organism evidence="5 6">
    <name type="scientific">Manihot esculenta</name>
    <name type="common">Cassava</name>
    <name type="synonym">Jatropha manihot</name>
    <dbReference type="NCBI Taxonomy" id="3983"/>
    <lineage>
        <taxon>Eukaryota</taxon>
        <taxon>Viridiplantae</taxon>
        <taxon>Streptophyta</taxon>
        <taxon>Embryophyta</taxon>
        <taxon>Tracheophyta</taxon>
        <taxon>Spermatophyta</taxon>
        <taxon>Magnoliopsida</taxon>
        <taxon>eudicotyledons</taxon>
        <taxon>Gunneridae</taxon>
        <taxon>Pentapetalae</taxon>
        <taxon>rosids</taxon>
        <taxon>fabids</taxon>
        <taxon>Malpighiales</taxon>
        <taxon>Euphorbiaceae</taxon>
        <taxon>Crotonoideae</taxon>
        <taxon>Manihoteae</taxon>
        <taxon>Manihot</taxon>
    </lineage>
</organism>
<sequence length="431" mass="47601">MAKVLKVEIIQKQIIKPSSPTPPELKSLKLSLLDQFTPITYTPIILFYPASAERSQKLKSSLSETLTLWYPLAGRLKDNSFIECEDQGAEYLEARIKCSLSEILNKPDVEVLKQFLPAAIESPEAATGNLLLVQATFFDCGGLAIGVCISHKMADAATLTTFIRSWAAMANGSSELVRPVFMGASMFPPIDMSIPNASVELMQRKCITKRFVFNASKITALRAKVASTTVPKPTRVEAVSALIWKTVMSVVRSNSGSLRPSMWAISVDLRKRLTPTLPQNYSGNCVGFIGPRNMEADDNELELQSLLGKIRKEMEGFGENYVKKLQGEGALLAICEFSKEFGELAMSDHIDFYVCSSWCKFDLYAADFGWGRPIWASNTSTKVRNVIILMDARDGEGIEAWLTLSDEDMALLESNKELLEFAAPNPTVPLS</sequence>
<gene>
    <name evidence="5" type="ORF">MANES_12G016900v8</name>
</gene>
<keyword evidence="3" id="KW-0808">Transferase</keyword>